<protein>
    <submittedName>
        <fullName evidence="3">Glycosyltransferase</fullName>
    </submittedName>
</protein>
<dbReference type="AlphaFoldDB" id="A0A2A4HLU4"/>
<dbReference type="CDD" id="cd06533">
    <property type="entry name" value="Glyco_transf_WecG_TagA"/>
    <property type="match status" value="1"/>
</dbReference>
<proteinExistence type="predicted"/>
<dbReference type="GO" id="GO:0016758">
    <property type="term" value="F:hexosyltransferase activity"/>
    <property type="evidence" value="ECO:0007669"/>
    <property type="project" value="TreeGrafter"/>
</dbReference>
<accession>A0A2A4HLU4</accession>
<dbReference type="InterPro" id="IPR004629">
    <property type="entry name" value="WecG_TagA_CpsF"/>
</dbReference>
<comment type="caution">
    <text evidence="3">The sequence shown here is derived from an EMBL/GenBank/DDBJ whole genome shotgun (WGS) entry which is preliminary data.</text>
</comment>
<evidence type="ECO:0000256" key="2">
    <source>
        <dbReference type="ARBA" id="ARBA00022679"/>
    </source>
</evidence>
<evidence type="ECO:0000313" key="3">
    <source>
        <dbReference type="EMBL" id="PCF95185.1"/>
    </source>
</evidence>
<dbReference type="Pfam" id="PF03808">
    <property type="entry name" value="Glyco_tran_WecG"/>
    <property type="match status" value="1"/>
</dbReference>
<dbReference type="OrthoDB" id="9808602at2"/>
<organism evidence="3 4">
    <name type="scientific">Vreelandella nigrificans</name>
    <dbReference type="NCBI Taxonomy" id="2042704"/>
    <lineage>
        <taxon>Bacteria</taxon>
        <taxon>Pseudomonadati</taxon>
        <taxon>Pseudomonadota</taxon>
        <taxon>Gammaproteobacteria</taxon>
        <taxon>Oceanospirillales</taxon>
        <taxon>Halomonadaceae</taxon>
        <taxon>Vreelandella</taxon>
    </lineage>
</organism>
<name>A0A2A4HLU4_9GAMM</name>
<reference evidence="4" key="1">
    <citation type="submission" date="2017-09" db="EMBL/GenBank/DDBJ databases">
        <authorList>
            <person name="Cho G.-S."/>
            <person name="Oguntoyinbo F.A."/>
            <person name="Cnockaert M."/>
            <person name="Kabisch J."/>
            <person name="Neve H."/>
            <person name="Bockelmann W."/>
            <person name="Wenning M."/>
            <person name="Franz C.M."/>
            <person name="Vandamme P."/>
        </authorList>
    </citation>
    <scope>NUCLEOTIDE SEQUENCE [LARGE SCALE GENOMIC DNA]</scope>
    <source>
        <strain evidence="4">MBT G8648</strain>
    </source>
</reference>
<dbReference type="RefSeq" id="WP_096651977.1">
    <property type="nucleotide sequence ID" value="NZ_NWUX01000011.1"/>
</dbReference>
<keyword evidence="4" id="KW-1185">Reference proteome</keyword>
<gene>
    <name evidence="3" type="ORF">CPA45_12800</name>
</gene>
<dbReference type="Proteomes" id="UP000218677">
    <property type="component" value="Unassembled WGS sequence"/>
</dbReference>
<dbReference type="PANTHER" id="PTHR34136">
    <property type="match status" value="1"/>
</dbReference>
<dbReference type="NCBIfam" id="TIGR00696">
    <property type="entry name" value="wecG_tagA_cpsF"/>
    <property type="match status" value="1"/>
</dbReference>
<evidence type="ECO:0000256" key="1">
    <source>
        <dbReference type="ARBA" id="ARBA00022676"/>
    </source>
</evidence>
<keyword evidence="2 3" id="KW-0808">Transferase</keyword>
<keyword evidence="1" id="KW-0328">Glycosyltransferase</keyword>
<sequence length="224" mass="25522">MIKLESEFQLEEGVDYSFINPFSLGVVAQTFNEQECKRIRFYADGIAVVAYARLFKSKKIVRTSFDDTSIAPIVFKHAVEHGRTVSLVGGTAENICQAAQLLKEKYPGLSIAFVRSGYFASPEEYQQCLESAAHSDILVVGMGAGKQERMLLDLREAGWKGTGFTCGGYLDQFVHAKGQLYYPAWVDKLNLRWLYRMLKEPKRLLKRYLKDYPHNLIKYGNKIE</sequence>
<dbReference type="PANTHER" id="PTHR34136:SF1">
    <property type="entry name" value="UDP-N-ACETYL-D-MANNOSAMINURONIC ACID TRANSFERASE"/>
    <property type="match status" value="1"/>
</dbReference>
<dbReference type="EMBL" id="NWUX01000011">
    <property type="protein sequence ID" value="PCF95185.1"/>
    <property type="molecule type" value="Genomic_DNA"/>
</dbReference>
<evidence type="ECO:0000313" key="4">
    <source>
        <dbReference type="Proteomes" id="UP000218677"/>
    </source>
</evidence>